<dbReference type="Pfam" id="PF07161">
    <property type="entry name" value="LppX_LprAFG"/>
    <property type="match status" value="1"/>
</dbReference>
<feature type="signal peptide" evidence="4">
    <location>
        <begin position="1"/>
        <end position="26"/>
    </location>
</feature>
<dbReference type="Gene3D" id="2.50.20.20">
    <property type="match status" value="1"/>
</dbReference>
<evidence type="ECO:0000256" key="4">
    <source>
        <dbReference type="SAM" id="SignalP"/>
    </source>
</evidence>
<dbReference type="SUPFAM" id="SSF89392">
    <property type="entry name" value="Prokaryotic lipoproteins and lipoprotein localization factors"/>
    <property type="match status" value="1"/>
</dbReference>
<accession>A0ABP8KAA2</accession>
<keyword evidence="3" id="KW-0472">Membrane</keyword>
<dbReference type="InterPro" id="IPR009830">
    <property type="entry name" value="LppX/LprAFG"/>
</dbReference>
<comment type="caution">
    <text evidence="5">The sequence shown here is derived from an EMBL/GenBank/DDBJ whole genome shotgun (WGS) entry which is preliminary data.</text>
</comment>
<keyword evidence="6" id="KW-1185">Reference proteome</keyword>
<organism evidence="5 6">
    <name type="scientific">Ornithinibacter aureus</name>
    <dbReference type="NCBI Taxonomy" id="622664"/>
    <lineage>
        <taxon>Bacteria</taxon>
        <taxon>Bacillati</taxon>
        <taxon>Actinomycetota</taxon>
        <taxon>Actinomycetes</taxon>
        <taxon>Micrococcales</taxon>
        <taxon>Intrasporangiaceae</taxon>
        <taxon>Ornithinibacter</taxon>
    </lineage>
</organism>
<sequence>MRRLPTLIAAAGLVAVLAGCSGEAEAPQVPPTEQLAAAKTAFDAAKTVSLTLTSRDVPPRENGVTAAKGVGVIDATEPKFQGTITGTVEGIAATIDAIAIGDTAYLKLFTPQYEETDLTSLNAPNPAQFFNPATGISSLLPKTGDAKDAGQTRSGQDVLDRIDGTLDGALVEDLLHLGDGTGTFAVSYGLTESNELRTATLKGPFFPGVEATYLLTMTDYGAPATITRP</sequence>
<dbReference type="InterPro" id="IPR029046">
    <property type="entry name" value="LolA/LolB/LppX"/>
</dbReference>
<dbReference type="Proteomes" id="UP001500390">
    <property type="component" value="Unassembled WGS sequence"/>
</dbReference>
<evidence type="ECO:0000256" key="3">
    <source>
        <dbReference type="ARBA" id="ARBA00022475"/>
    </source>
</evidence>
<evidence type="ECO:0000256" key="1">
    <source>
        <dbReference type="ARBA" id="ARBA00004196"/>
    </source>
</evidence>
<comment type="subcellular location">
    <subcellularLocation>
        <location evidence="1">Cell envelope</location>
    </subcellularLocation>
</comment>
<evidence type="ECO:0000313" key="6">
    <source>
        <dbReference type="Proteomes" id="UP001500390"/>
    </source>
</evidence>
<name>A0ABP8KAA2_9MICO</name>
<keyword evidence="3" id="KW-1003">Cell membrane</keyword>
<evidence type="ECO:0008006" key="7">
    <source>
        <dbReference type="Google" id="ProtNLM"/>
    </source>
</evidence>
<proteinExistence type="inferred from homology"/>
<reference evidence="6" key="1">
    <citation type="journal article" date="2019" name="Int. J. Syst. Evol. Microbiol.">
        <title>The Global Catalogue of Microorganisms (GCM) 10K type strain sequencing project: providing services to taxonomists for standard genome sequencing and annotation.</title>
        <authorList>
            <consortium name="The Broad Institute Genomics Platform"/>
            <consortium name="The Broad Institute Genome Sequencing Center for Infectious Disease"/>
            <person name="Wu L."/>
            <person name="Ma J."/>
        </authorList>
    </citation>
    <scope>NUCLEOTIDE SEQUENCE [LARGE SCALE GENOMIC DNA]</scope>
    <source>
        <strain evidence="6">JCM 17738</strain>
    </source>
</reference>
<keyword evidence="4" id="KW-0732">Signal</keyword>
<comment type="similarity">
    <text evidence="2">Belongs to the LppX/LprAFG lipoprotein family.</text>
</comment>
<feature type="chain" id="PRO_5046106909" description="LppX_LprAFG lipoprotein" evidence="4">
    <location>
        <begin position="27"/>
        <end position="229"/>
    </location>
</feature>
<evidence type="ECO:0000313" key="5">
    <source>
        <dbReference type="EMBL" id="GAA4402930.1"/>
    </source>
</evidence>
<evidence type="ECO:0000256" key="2">
    <source>
        <dbReference type="ARBA" id="ARBA00009194"/>
    </source>
</evidence>
<gene>
    <name evidence="5" type="ORF">GCM10023153_32470</name>
</gene>
<protein>
    <recommendedName>
        <fullName evidence="7">LppX_LprAFG lipoprotein</fullName>
    </recommendedName>
</protein>
<dbReference type="PROSITE" id="PS51257">
    <property type="entry name" value="PROKAR_LIPOPROTEIN"/>
    <property type="match status" value="1"/>
</dbReference>
<dbReference type="EMBL" id="BAABFX010000048">
    <property type="protein sequence ID" value="GAA4402930.1"/>
    <property type="molecule type" value="Genomic_DNA"/>
</dbReference>
<dbReference type="RefSeq" id="WP_159901710.1">
    <property type="nucleotide sequence ID" value="NZ_BAABFX010000048.1"/>
</dbReference>